<comment type="similarity">
    <text evidence="1 5">Belongs to the glycosyl hydrolase 32 family.</text>
</comment>
<feature type="domain" description="Glycosyl hydrolase family 32 C-terminal" evidence="7">
    <location>
        <begin position="357"/>
        <end position="511"/>
    </location>
</feature>
<dbReference type="InterPro" id="IPR001362">
    <property type="entry name" value="Glyco_hydro_32"/>
</dbReference>
<protein>
    <recommendedName>
        <fullName evidence="10">Levanase</fullName>
    </recommendedName>
</protein>
<evidence type="ECO:0000259" key="7">
    <source>
        <dbReference type="Pfam" id="PF08244"/>
    </source>
</evidence>
<evidence type="ECO:0000313" key="9">
    <source>
        <dbReference type="Proteomes" id="UP000297014"/>
    </source>
</evidence>
<comment type="caution">
    <text evidence="8">The sequence shown here is derived from an EMBL/GenBank/DDBJ whole genome shotgun (WGS) entry which is preliminary data.</text>
</comment>
<dbReference type="PANTHER" id="PTHR42800:SF1">
    <property type="entry name" value="EXOINULINASE INUD (AFU_ORTHOLOGUE AFUA_5G00480)"/>
    <property type="match status" value="1"/>
</dbReference>
<sequence>MKKGRFYLVISVIVVSISLAIFWASNLALSTDYTEQYRPQFHFSPEENWMNDPNGMVYYEGEYHLFYQHNPHDNVWGPMYWGHAISKDMIEWEHRPIALEPDEIGTIFSGSAVVDWNNSTGFFDEKGEGLVAIFTHAGDGQSQSLAYSKDKGRTWEKYEGNPVIPSDPTIPDFRDPKVFWHDDTEKWVMAITAGKKVLFYGSHNLIEWDFLSEFGKGMGAQAGVWECPDLFELAIDGDPDHTKWVLQVDIGDGAIAGGSGAQYFIGEFDGTTFVSDHDPEQINWLDYGADFYAAQSFSDMPTEDGRRVMIAWMNNWLYANQVPTEVWRGAMSFPREMQLMTDSMGEIKVAQKPIEELNSLRGEQLFYLENEKVDQSFAKELLADIKADTFELFIEIDRNSLSDVGFKIRQSDNLEDETQIGFSSETNELFVERRQLDEIYFSPYFNGRHKVEIANSNTLTLQILVDQSSVEVFAQDGQYVITDLIFPNEDSVNMEFFLEGEEVFIHNLTIHSLQSIW</sequence>
<evidence type="ECO:0000313" key="8">
    <source>
        <dbReference type="EMBL" id="THG91341.1"/>
    </source>
</evidence>
<dbReference type="PROSITE" id="PS00609">
    <property type="entry name" value="GLYCOSYL_HYDROL_F32"/>
    <property type="match status" value="1"/>
</dbReference>
<evidence type="ECO:0008006" key="10">
    <source>
        <dbReference type="Google" id="ProtNLM"/>
    </source>
</evidence>
<dbReference type="InterPro" id="IPR013189">
    <property type="entry name" value="Glyco_hydro_32_C"/>
</dbReference>
<dbReference type="Proteomes" id="UP000297014">
    <property type="component" value="Unassembled WGS sequence"/>
</dbReference>
<gene>
    <name evidence="8" type="ORF">AJ85_05520</name>
</gene>
<dbReference type="OrthoDB" id="9759709at2"/>
<proteinExistence type="inferred from homology"/>
<dbReference type="AlphaFoldDB" id="A0A4S4K1B4"/>
<evidence type="ECO:0000256" key="4">
    <source>
        <dbReference type="ARBA" id="ARBA00023295"/>
    </source>
</evidence>
<dbReference type="SMART" id="SM00640">
    <property type="entry name" value="Glyco_32"/>
    <property type="match status" value="1"/>
</dbReference>
<organism evidence="8 9">
    <name type="scientific">Alkalihalobacillus alcalophilus ATCC 27647 = CGMCC 1.3604</name>
    <dbReference type="NCBI Taxonomy" id="1218173"/>
    <lineage>
        <taxon>Bacteria</taxon>
        <taxon>Bacillati</taxon>
        <taxon>Bacillota</taxon>
        <taxon>Bacilli</taxon>
        <taxon>Bacillales</taxon>
        <taxon>Bacillaceae</taxon>
        <taxon>Alkalihalobacillus</taxon>
    </lineage>
</organism>
<evidence type="ECO:0000256" key="5">
    <source>
        <dbReference type="RuleBase" id="RU362110"/>
    </source>
</evidence>
<dbReference type="RefSeq" id="WP_052044425.1">
    <property type="nucleotide sequence ID" value="NZ_ALPT02000130.1"/>
</dbReference>
<dbReference type="Pfam" id="PF00251">
    <property type="entry name" value="Glyco_hydro_32N"/>
    <property type="match status" value="1"/>
</dbReference>
<evidence type="ECO:0000256" key="1">
    <source>
        <dbReference type="ARBA" id="ARBA00009902"/>
    </source>
</evidence>
<dbReference type="InterPro" id="IPR018053">
    <property type="entry name" value="Glyco_hydro_32_AS"/>
</dbReference>
<keyword evidence="4 5" id="KW-0326">Glycosidase</keyword>
<feature type="domain" description="Glycosyl hydrolase family 32 N-terminal" evidence="6">
    <location>
        <begin position="42"/>
        <end position="352"/>
    </location>
</feature>
<dbReference type="PANTHER" id="PTHR42800">
    <property type="entry name" value="EXOINULINASE INUD (AFU_ORTHOLOGUE AFUA_5G00480)"/>
    <property type="match status" value="1"/>
</dbReference>
<evidence type="ECO:0000256" key="2">
    <source>
        <dbReference type="ARBA" id="ARBA00022801"/>
    </source>
</evidence>
<keyword evidence="2 5" id="KW-0378">Hydrolase</keyword>
<dbReference type="InterPro" id="IPR013148">
    <property type="entry name" value="Glyco_hydro_32_N"/>
</dbReference>
<dbReference type="CDD" id="cd18622">
    <property type="entry name" value="GH32_Inu-like"/>
    <property type="match status" value="1"/>
</dbReference>
<dbReference type="GO" id="GO:0005987">
    <property type="term" value="P:sucrose catabolic process"/>
    <property type="evidence" value="ECO:0007669"/>
    <property type="project" value="TreeGrafter"/>
</dbReference>
<keyword evidence="3" id="KW-0119">Carbohydrate metabolism</keyword>
<dbReference type="InterPro" id="IPR023296">
    <property type="entry name" value="Glyco_hydro_beta-prop_sf"/>
</dbReference>
<evidence type="ECO:0000259" key="6">
    <source>
        <dbReference type="Pfam" id="PF00251"/>
    </source>
</evidence>
<evidence type="ECO:0000256" key="3">
    <source>
        <dbReference type="ARBA" id="ARBA00023277"/>
    </source>
</evidence>
<dbReference type="EMBL" id="JALP01000076">
    <property type="protein sequence ID" value="THG91341.1"/>
    <property type="molecule type" value="Genomic_DNA"/>
</dbReference>
<dbReference type="GO" id="GO:0005737">
    <property type="term" value="C:cytoplasm"/>
    <property type="evidence" value="ECO:0007669"/>
    <property type="project" value="TreeGrafter"/>
</dbReference>
<dbReference type="Gene3D" id="2.115.10.20">
    <property type="entry name" value="Glycosyl hydrolase domain, family 43"/>
    <property type="match status" value="1"/>
</dbReference>
<accession>A0A4S4K1B4</accession>
<dbReference type="Gene3D" id="2.60.120.560">
    <property type="entry name" value="Exo-inulinase, domain 1"/>
    <property type="match status" value="1"/>
</dbReference>
<dbReference type="SUPFAM" id="SSF49899">
    <property type="entry name" value="Concanavalin A-like lectins/glucanases"/>
    <property type="match status" value="1"/>
</dbReference>
<dbReference type="SUPFAM" id="SSF75005">
    <property type="entry name" value="Arabinanase/levansucrase/invertase"/>
    <property type="match status" value="1"/>
</dbReference>
<dbReference type="FunFam" id="2.115.10.20:FF:000003">
    <property type="entry name" value="Levanbiose-producing levanase"/>
    <property type="match status" value="1"/>
</dbReference>
<name>A0A4S4K1B4_ALKAL</name>
<dbReference type="GO" id="GO:0004575">
    <property type="term" value="F:sucrose alpha-glucosidase activity"/>
    <property type="evidence" value="ECO:0007669"/>
    <property type="project" value="TreeGrafter"/>
</dbReference>
<dbReference type="Pfam" id="PF08244">
    <property type="entry name" value="Glyco_hydro_32C"/>
    <property type="match status" value="1"/>
</dbReference>
<dbReference type="InterPro" id="IPR013320">
    <property type="entry name" value="ConA-like_dom_sf"/>
</dbReference>
<reference evidence="8 9" key="1">
    <citation type="submission" date="2014-01" db="EMBL/GenBank/DDBJ databases">
        <title>Draft genome sequencing of Bacillus alcalophilus CGMCC 1.3604.</title>
        <authorList>
            <person name="Yang J."/>
            <person name="Diao L."/>
            <person name="Yang S."/>
        </authorList>
    </citation>
    <scope>NUCLEOTIDE SEQUENCE [LARGE SCALE GENOMIC DNA]</scope>
    <source>
        <strain evidence="8 9">CGMCC 1.3604</strain>
    </source>
</reference>